<evidence type="ECO:0000313" key="1">
    <source>
        <dbReference type="EMBL" id="CAB5031449.1"/>
    </source>
</evidence>
<reference evidence="1" key="1">
    <citation type="submission" date="2020-05" db="EMBL/GenBank/DDBJ databases">
        <authorList>
            <person name="Chiriac C."/>
            <person name="Salcher M."/>
            <person name="Ghai R."/>
            <person name="Kavagutti S V."/>
        </authorList>
    </citation>
    <scope>NUCLEOTIDE SEQUENCE</scope>
</reference>
<name>A0A6J7RRI9_9ZZZZ</name>
<proteinExistence type="predicted"/>
<dbReference type="AlphaFoldDB" id="A0A6J7RRI9"/>
<organism evidence="1">
    <name type="scientific">freshwater metagenome</name>
    <dbReference type="NCBI Taxonomy" id="449393"/>
    <lineage>
        <taxon>unclassified sequences</taxon>
        <taxon>metagenomes</taxon>
        <taxon>ecological metagenomes</taxon>
    </lineage>
</organism>
<accession>A0A6J7RRI9</accession>
<protein>
    <submittedName>
        <fullName evidence="1">Unannotated protein</fullName>
    </submittedName>
</protein>
<dbReference type="EMBL" id="CAFBPX010000045">
    <property type="protein sequence ID" value="CAB5031449.1"/>
    <property type="molecule type" value="Genomic_DNA"/>
</dbReference>
<gene>
    <name evidence="1" type="ORF">UFOPK4175_00369</name>
</gene>
<sequence length="113" mass="11727">MAEHRYSAEQVDAAVAAIADGERFADAQELVTHAAPGLQQILGAALDAGGFFDSAHQGEITRVAQITDAEQRRIALAELVADESRLAMLVGVAVGLALSEELAGANDEQGGQQ</sequence>